<sequence length="726" mass="80718">MNFSYENSNESAASESDAFNSKKNKDLIKNGSIKEQNTNVNHDFFSSKFVIQNPFEFPRQQSDKGSEPEVSQFKSSQQLLNPNKAANNGPQGGDDNENIPYQIDFPLGKIVSGRWKVASKIGSGAYGVVYCVHDEKKPTNMAALKVELNDVENGVLKIEREVVERLQDRKHTIRLFGSGKRVDYSYIVITLCGADLAKLKQEKKITKFTESTTYRIGIHALYAVKQLHEVGYVHRDVKPQNFVVGGTEKDSRMLYLIDFGMVRQYAIPDEPKDENGKVLKVEGPKRWIIRKARRKILLRGTMRYCSLNVHKRNEQGRGDDIISLIYMLLEMRFPLPWASATREERLIALKEAFPTDPNLNKCEGMRDILQYLHNLKFSERPDYKFIYNCLMEVIKKRKWKFSEPYDWEASLPSKKVEEPPLKKKSEPKKSTPQLPTITVSGEHEIPALVPPVAPAAVAENTTPSTSITDSNYSNKSDGNPQNNSNKQAADAREIQTAIPPPQSKDQQPQKQQPSDPLAQLEESTAREESIKIKKDAKEASEKKKKGTSKRKKNNEEDGGGASPLPPPITIPPLTSPSSTSPSLLNASSKKKKDAQNNNDGSQKKKKASSLKLHNREQLQPSLQSPVTAAQSPNTGSGGGAPASPAASSPATTTGKPAEKSLYMEYSKLNKKDKSEMKEPILGEEDLFPTTAPGAFDFKPGDIPSGSSVQENKQSTLKSVISTYAPL</sequence>
<dbReference type="Proteomes" id="UP000887580">
    <property type="component" value="Unplaced"/>
</dbReference>
<organism evidence="1 2">
    <name type="scientific">Panagrolaimus sp. PS1159</name>
    <dbReference type="NCBI Taxonomy" id="55785"/>
    <lineage>
        <taxon>Eukaryota</taxon>
        <taxon>Metazoa</taxon>
        <taxon>Ecdysozoa</taxon>
        <taxon>Nematoda</taxon>
        <taxon>Chromadorea</taxon>
        <taxon>Rhabditida</taxon>
        <taxon>Tylenchina</taxon>
        <taxon>Panagrolaimomorpha</taxon>
        <taxon>Panagrolaimoidea</taxon>
        <taxon>Panagrolaimidae</taxon>
        <taxon>Panagrolaimus</taxon>
    </lineage>
</organism>
<evidence type="ECO:0000313" key="1">
    <source>
        <dbReference type="Proteomes" id="UP000887580"/>
    </source>
</evidence>
<protein>
    <submittedName>
        <fullName evidence="2">Protein kinase domain-containing protein</fullName>
    </submittedName>
</protein>
<proteinExistence type="predicted"/>
<evidence type="ECO:0000313" key="2">
    <source>
        <dbReference type="WBParaSite" id="PS1159_v2.g22019.t1"/>
    </source>
</evidence>
<reference evidence="2" key="1">
    <citation type="submission" date="2022-11" db="UniProtKB">
        <authorList>
            <consortium name="WormBaseParasite"/>
        </authorList>
    </citation>
    <scope>IDENTIFICATION</scope>
</reference>
<name>A0AC35FXN5_9BILA</name>
<accession>A0AC35FXN5</accession>
<dbReference type="WBParaSite" id="PS1159_v2.g22019.t1">
    <property type="protein sequence ID" value="PS1159_v2.g22019.t1"/>
    <property type="gene ID" value="PS1159_v2.g22019"/>
</dbReference>